<proteinExistence type="predicted"/>
<protein>
    <submittedName>
        <fullName evidence="1">Uncharacterized protein</fullName>
    </submittedName>
</protein>
<sequence length="191" mass="21957">RTQKVLFAELNNIIQQRINKTNLHWSNLMQKIARIKPENAAILDTEKGIIEKNESNVLVIDESLLKQIKFIKEGQFNQKTGTTTLKLVGEVQPVSSIEVTKVRRRNLLELYPFTYKELESEIKIVLPNAKPSEIHEVIKDNAIKADPTYSVFCFRSRTQEEKYESDAIPPTSVNSIYNRAAIEFIVKVLQT</sequence>
<accession>A0A2M7W294</accession>
<dbReference type="Proteomes" id="UP000228952">
    <property type="component" value="Unassembled WGS sequence"/>
</dbReference>
<dbReference type="AlphaFoldDB" id="A0A2M7W294"/>
<comment type="caution">
    <text evidence="1">The sequence shown here is derived from an EMBL/GenBank/DDBJ whole genome shotgun (WGS) entry which is preliminary data.</text>
</comment>
<evidence type="ECO:0000313" key="2">
    <source>
        <dbReference type="Proteomes" id="UP000228952"/>
    </source>
</evidence>
<dbReference type="EMBL" id="PFQB01000052">
    <property type="protein sequence ID" value="PJA14431.1"/>
    <property type="molecule type" value="Genomic_DNA"/>
</dbReference>
<feature type="non-terminal residue" evidence="1">
    <location>
        <position position="1"/>
    </location>
</feature>
<evidence type="ECO:0000313" key="1">
    <source>
        <dbReference type="EMBL" id="PJA14431.1"/>
    </source>
</evidence>
<gene>
    <name evidence="1" type="ORF">COX64_02135</name>
</gene>
<name>A0A2M7W294_9BACT</name>
<reference evidence="2" key="1">
    <citation type="submission" date="2017-09" db="EMBL/GenBank/DDBJ databases">
        <title>Depth-based differentiation of microbial function through sediment-hosted aquifers and enrichment of novel symbionts in the deep terrestrial subsurface.</title>
        <authorList>
            <person name="Probst A.J."/>
            <person name="Ladd B."/>
            <person name="Jarett J.K."/>
            <person name="Geller-Mcgrath D.E."/>
            <person name="Sieber C.M.K."/>
            <person name="Emerson J.B."/>
            <person name="Anantharaman K."/>
            <person name="Thomas B.C."/>
            <person name="Malmstrom R."/>
            <person name="Stieglmeier M."/>
            <person name="Klingl A."/>
            <person name="Woyke T."/>
            <person name="Ryan C.M."/>
            <person name="Banfield J.F."/>
        </authorList>
    </citation>
    <scope>NUCLEOTIDE SEQUENCE [LARGE SCALE GENOMIC DNA]</scope>
</reference>
<organism evidence="1 2">
    <name type="scientific">Candidatus Dojkabacteria bacterium CG_4_10_14_0_2_um_filter_Dojkabacteria_WS6_41_15</name>
    <dbReference type="NCBI Taxonomy" id="2014249"/>
    <lineage>
        <taxon>Bacteria</taxon>
        <taxon>Candidatus Dojkabacteria</taxon>
    </lineage>
</organism>